<dbReference type="InterPro" id="IPR029069">
    <property type="entry name" value="HotDog_dom_sf"/>
</dbReference>
<dbReference type="PANTHER" id="PTHR38110">
    <property type="entry name" value="CHROMOSOME 23, WHOLE GENOME SHOTGUN SEQUENCE"/>
    <property type="match status" value="1"/>
</dbReference>
<dbReference type="SUPFAM" id="SSF54637">
    <property type="entry name" value="Thioesterase/thiol ester dehydrase-isomerase"/>
    <property type="match status" value="1"/>
</dbReference>
<evidence type="ECO:0000259" key="2">
    <source>
        <dbReference type="Pfam" id="PF20789"/>
    </source>
</evidence>
<dbReference type="OrthoDB" id="2532955at2759"/>
<reference evidence="3 4" key="1">
    <citation type="submission" date="2015-07" db="EMBL/GenBank/DDBJ databases">
        <title>Emmonsia species relationships and genome sequence.</title>
        <authorList>
            <person name="Cuomo C.A."/>
            <person name="Schwartz I.S."/>
            <person name="Kenyon C."/>
            <person name="de Hoog G.S."/>
            <person name="Govender N.P."/>
            <person name="Botha A."/>
            <person name="Moreno L."/>
            <person name="de Vries M."/>
            <person name="Munoz J.F."/>
            <person name="Stielow J.B."/>
        </authorList>
    </citation>
    <scope>NUCLEOTIDE SEQUENCE [LARGE SCALE GENOMIC DNA]</scope>
    <source>
        <strain evidence="3 4">CBS 136260</strain>
    </source>
</reference>
<sequence>MDSILKKQINLTQISPESFEISWDVDWTVGPTLHGGCIAAAIHHAATTYLATNPTLAARNQPDVLQQHLEFLRPCEHRRSTITITPLKIGALASTLQLQLTQGQKLKVLALVTSTNFEHNLGPSAPTSWSFQPAPPPIPDFDRVLAQQPEEHWMSCRVTGEIVPLTRRKPCLISRAGLPVDGICDVWHRFLGNERMDATYLALLADCCPSMSDTLLRNEGPYDAHTFLRQVGEWDRKNPGVPCEMSNSIADAMQSTHFDVTLTLDIEYKKRLPQEGERFVFARTLTKKFQGGRLDLDITLCNENMELLASAQQVILALDTQRKFGSSGEKASL</sequence>
<accession>A0A1B7NTM1</accession>
<comment type="caution">
    <text evidence="3">The sequence shown here is derived from an EMBL/GenBank/DDBJ whole genome shotgun (WGS) entry which is preliminary data.</text>
</comment>
<keyword evidence="4" id="KW-1185">Reference proteome</keyword>
<feature type="domain" description="Acyl-CoA thioesterase-like N-terminal HotDog" evidence="1">
    <location>
        <begin position="25"/>
        <end position="113"/>
    </location>
</feature>
<dbReference type="Gene3D" id="2.40.160.210">
    <property type="entry name" value="Acyl-CoA thioesterase, double hotdog domain"/>
    <property type="match status" value="1"/>
</dbReference>
<name>A0A1B7NTM1_9EURO</name>
<dbReference type="InterPro" id="IPR049449">
    <property type="entry name" value="TesB_ACOT8-like_N"/>
</dbReference>
<dbReference type="InterPro" id="IPR049450">
    <property type="entry name" value="ACOT8-like_C"/>
</dbReference>
<protein>
    <recommendedName>
        <fullName evidence="5">Thioesterase domain-containing protein</fullName>
    </recommendedName>
</protein>
<dbReference type="Proteomes" id="UP000091918">
    <property type="component" value="Unassembled WGS sequence"/>
</dbReference>
<evidence type="ECO:0000259" key="1">
    <source>
        <dbReference type="Pfam" id="PF13622"/>
    </source>
</evidence>
<dbReference type="InterPro" id="IPR042171">
    <property type="entry name" value="Acyl-CoA_hotdog"/>
</dbReference>
<organism evidence="3 4">
    <name type="scientific">Emergomyces africanus</name>
    <dbReference type="NCBI Taxonomy" id="1955775"/>
    <lineage>
        <taxon>Eukaryota</taxon>
        <taxon>Fungi</taxon>
        <taxon>Dikarya</taxon>
        <taxon>Ascomycota</taxon>
        <taxon>Pezizomycotina</taxon>
        <taxon>Eurotiomycetes</taxon>
        <taxon>Eurotiomycetidae</taxon>
        <taxon>Onygenales</taxon>
        <taxon>Ajellomycetaceae</taxon>
        <taxon>Emergomyces</taxon>
    </lineage>
</organism>
<gene>
    <name evidence="3" type="ORF">ACJ72_05536</name>
</gene>
<dbReference type="PANTHER" id="PTHR38110:SF4">
    <property type="entry name" value="THIOESTERASE-LIKE SUPERFAMILY-DOMAIN-CONTAINING PROTEIN"/>
    <property type="match status" value="1"/>
</dbReference>
<dbReference type="STRING" id="1658172.A0A1B7NTM1"/>
<dbReference type="EMBL" id="LGUA01000787">
    <property type="protein sequence ID" value="OAX80138.1"/>
    <property type="molecule type" value="Genomic_DNA"/>
</dbReference>
<dbReference type="InterPro" id="IPR052389">
    <property type="entry name" value="Sec_Metab_Biosynth-Assoc"/>
</dbReference>
<dbReference type="Pfam" id="PF20789">
    <property type="entry name" value="4HBT_3C"/>
    <property type="match status" value="1"/>
</dbReference>
<dbReference type="AlphaFoldDB" id="A0A1B7NTM1"/>
<dbReference type="Pfam" id="PF13622">
    <property type="entry name" value="4HBT_3"/>
    <property type="match status" value="1"/>
</dbReference>
<feature type="domain" description="Acyl-CoA thioesterase-like C-terminal" evidence="2">
    <location>
        <begin position="176"/>
        <end position="316"/>
    </location>
</feature>
<evidence type="ECO:0000313" key="3">
    <source>
        <dbReference type="EMBL" id="OAX80138.1"/>
    </source>
</evidence>
<proteinExistence type="predicted"/>
<evidence type="ECO:0008006" key="5">
    <source>
        <dbReference type="Google" id="ProtNLM"/>
    </source>
</evidence>
<evidence type="ECO:0000313" key="4">
    <source>
        <dbReference type="Proteomes" id="UP000091918"/>
    </source>
</evidence>